<name>A0A251UET5_HELAN</name>
<evidence type="ECO:0000256" key="1">
    <source>
        <dbReference type="SAM" id="SignalP"/>
    </source>
</evidence>
<reference evidence="3" key="1">
    <citation type="journal article" date="2017" name="Nature">
        <title>The sunflower genome provides insights into oil metabolism, flowering and Asterid evolution.</title>
        <authorList>
            <person name="Badouin H."/>
            <person name="Gouzy J."/>
            <person name="Grassa C.J."/>
            <person name="Murat F."/>
            <person name="Staton S.E."/>
            <person name="Cottret L."/>
            <person name="Lelandais-Briere C."/>
            <person name="Owens G.L."/>
            <person name="Carrere S."/>
            <person name="Mayjonade B."/>
            <person name="Legrand L."/>
            <person name="Gill N."/>
            <person name="Kane N.C."/>
            <person name="Bowers J.E."/>
            <person name="Hubner S."/>
            <person name="Bellec A."/>
            <person name="Berard A."/>
            <person name="Berges H."/>
            <person name="Blanchet N."/>
            <person name="Boniface M.C."/>
            <person name="Brunel D."/>
            <person name="Catrice O."/>
            <person name="Chaidir N."/>
            <person name="Claudel C."/>
            <person name="Donnadieu C."/>
            <person name="Faraut T."/>
            <person name="Fievet G."/>
            <person name="Helmstetter N."/>
            <person name="King M."/>
            <person name="Knapp S.J."/>
            <person name="Lai Z."/>
            <person name="Le Paslier M.C."/>
            <person name="Lippi Y."/>
            <person name="Lorenzon L."/>
            <person name="Mandel J.R."/>
            <person name="Marage G."/>
            <person name="Marchand G."/>
            <person name="Marquand E."/>
            <person name="Bret-Mestries E."/>
            <person name="Morien E."/>
            <person name="Nambeesan S."/>
            <person name="Nguyen T."/>
            <person name="Pegot-Espagnet P."/>
            <person name="Pouilly N."/>
            <person name="Raftis F."/>
            <person name="Sallet E."/>
            <person name="Schiex T."/>
            <person name="Thomas J."/>
            <person name="Vandecasteele C."/>
            <person name="Vares D."/>
            <person name="Vear F."/>
            <person name="Vautrin S."/>
            <person name="Crespi M."/>
            <person name="Mangin B."/>
            <person name="Burke J.M."/>
            <person name="Salse J."/>
            <person name="Munos S."/>
            <person name="Vincourt P."/>
            <person name="Rieseberg L.H."/>
            <person name="Langlade N.B."/>
        </authorList>
    </citation>
    <scope>NUCLEOTIDE SEQUENCE [LARGE SCALE GENOMIC DNA]</scope>
    <source>
        <strain evidence="3">cv. SF193</strain>
    </source>
</reference>
<keyword evidence="1" id="KW-0732">Signal</keyword>
<proteinExistence type="predicted"/>
<protein>
    <submittedName>
        <fullName evidence="2">Uncharacterized protein</fullName>
    </submittedName>
</protein>
<dbReference type="STRING" id="4232.A0A251UET5"/>
<gene>
    <name evidence="2" type="ORF">HannXRQ_Chr07g0206141</name>
</gene>
<accession>A0A251UET5</accession>
<dbReference type="AlphaFoldDB" id="A0A251UET5"/>
<feature type="chain" id="PRO_5013349831" evidence="1">
    <location>
        <begin position="19"/>
        <end position="51"/>
    </location>
</feature>
<organism evidence="2 3">
    <name type="scientific">Helianthus annuus</name>
    <name type="common">Common sunflower</name>
    <dbReference type="NCBI Taxonomy" id="4232"/>
    <lineage>
        <taxon>Eukaryota</taxon>
        <taxon>Viridiplantae</taxon>
        <taxon>Streptophyta</taxon>
        <taxon>Embryophyta</taxon>
        <taxon>Tracheophyta</taxon>
        <taxon>Spermatophyta</taxon>
        <taxon>Magnoliopsida</taxon>
        <taxon>eudicotyledons</taxon>
        <taxon>Gunneridae</taxon>
        <taxon>Pentapetalae</taxon>
        <taxon>asterids</taxon>
        <taxon>campanulids</taxon>
        <taxon>Asterales</taxon>
        <taxon>Asteraceae</taxon>
        <taxon>Asteroideae</taxon>
        <taxon>Heliantheae alliance</taxon>
        <taxon>Heliantheae</taxon>
        <taxon>Helianthus</taxon>
    </lineage>
</organism>
<keyword evidence="3" id="KW-1185">Reference proteome</keyword>
<evidence type="ECO:0000313" key="2">
    <source>
        <dbReference type="EMBL" id="OTG21624.1"/>
    </source>
</evidence>
<sequence length="51" mass="5935">MAAFQICLQVWLTSSLLADGLVVAEQVDVVCFVLWFKWQTIYQNRMVSRNL</sequence>
<dbReference type="EMBL" id="CM007896">
    <property type="protein sequence ID" value="OTG21624.1"/>
    <property type="molecule type" value="Genomic_DNA"/>
</dbReference>
<dbReference type="InParanoid" id="A0A251UET5"/>
<feature type="signal peptide" evidence="1">
    <location>
        <begin position="1"/>
        <end position="18"/>
    </location>
</feature>
<dbReference type="Proteomes" id="UP000215914">
    <property type="component" value="Chromosome 7"/>
</dbReference>
<evidence type="ECO:0000313" key="3">
    <source>
        <dbReference type="Proteomes" id="UP000215914"/>
    </source>
</evidence>